<protein>
    <submittedName>
        <fullName evidence="1">Uncharacterized protein</fullName>
    </submittedName>
</protein>
<keyword evidence="2" id="KW-1185">Reference proteome</keyword>
<name>A0A6G1CJX4_9ORYZ</name>
<proteinExistence type="predicted"/>
<comment type="caution">
    <text evidence="1">The sequence shown here is derived from an EMBL/GenBank/DDBJ whole genome shotgun (WGS) entry which is preliminary data.</text>
</comment>
<dbReference type="Proteomes" id="UP000479710">
    <property type="component" value="Unassembled WGS sequence"/>
</dbReference>
<sequence length="76" mass="8521">MAWIEIEDIGGGTLFLDYRASMAMPSSEAGHGNRIYFRSLEQFIVLYSKNILKESKECGGTGKEIIGDEQQKKTTM</sequence>
<organism evidence="1 2">
    <name type="scientific">Oryza meyeriana var. granulata</name>
    <dbReference type="NCBI Taxonomy" id="110450"/>
    <lineage>
        <taxon>Eukaryota</taxon>
        <taxon>Viridiplantae</taxon>
        <taxon>Streptophyta</taxon>
        <taxon>Embryophyta</taxon>
        <taxon>Tracheophyta</taxon>
        <taxon>Spermatophyta</taxon>
        <taxon>Magnoliopsida</taxon>
        <taxon>Liliopsida</taxon>
        <taxon>Poales</taxon>
        <taxon>Poaceae</taxon>
        <taxon>BOP clade</taxon>
        <taxon>Oryzoideae</taxon>
        <taxon>Oryzeae</taxon>
        <taxon>Oryzinae</taxon>
        <taxon>Oryza</taxon>
        <taxon>Oryza meyeriana</taxon>
    </lineage>
</organism>
<evidence type="ECO:0000313" key="1">
    <source>
        <dbReference type="EMBL" id="KAF0900347.1"/>
    </source>
</evidence>
<reference evidence="1 2" key="1">
    <citation type="submission" date="2019-11" db="EMBL/GenBank/DDBJ databases">
        <title>Whole genome sequence of Oryza granulata.</title>
        <authorList>
            <person name="Li W."/>
        </authorList>
    </citation>
    <scope>NUCLEOTIDE SEQUENCE [LARGE SCALE GENOMIC DNA]</scope>
    <source>
        <strain evidence="2">cv. Menghai</strain>
        <tissue evidence="1">Leaf</tissue>
    </source>
</reference>
<accession>A0A6G1CJX4</accession>
<evidence type="ECO:0000313" key="2">
    <source>
        <dbReference type="Proteomes" id="UP000479710"/>
    </source>
</evidence>
<dbReference type="OrthoDB" id="679467at2759"/>
<gene>
    <name evidence="1" type="ORF">E2562_030635</name>
</gene>
<dbReference type="AlphaFoldDB" id="A0A6G1CJX4"/>
<dbReference type="EMBL" id="SPHZ02000009">
    <property type="protein sequence ID" value="KAF0900347.1"/>
    <property type="molecule type" value="Genomic_DNA"/>
</dbReference>